<dbReference type="PANTHER" id="PTHR31293">
    <property type="entry name" value="RNI-LIKE SUPERFAMILY PROTEIN"/>
    <property type="match status" value="1"/>
</dbReference>
<proteinExistence type="predicted"/>
<comment type="caution">
    <text evidence="2">The sequence shown here is derived from an EMBL/GenBank/DDBJ whole genome shotgun (WGS) entry which is preliminary data.</text>
</comment>
<dbReference type="InterPro" id="IPR053781">
    <property type="entry name" value="F-box_AtFBL13-like"/>
</dbReference>
<dbReference type="EMBL" id="JBBPBN010000015">
    <property type="protein sequence ID" value="KAK9024660.1"/>
    <property type="molecule type" value="Genomic_DNA"/>
</dbReference>
<protein>
    <recommendedName>
        <fullName evidence="1">F-box domain-containing protein</fullName>
    </recommendedName>
</protein>
<dbReference type="InterPro" id="IPR036047">
    <property type="entry name" value="F-box-like_dom_sf"/>
</dbReference>
<dbReference type="InterPro" id="IPR001810">
    <property type="entry name" value="F-box_dom"/>
</dbReference>
<dbReference type="CDD" id="cd22160">
    <property type="entry name" value="F-box_AtFBL13-like"/>
    <property type="match status" value="1"/>
</dbReference>
<accession>A0ABR2SHD2</accession>
<dbReference type="Pfam" id="PF00646">
    <property type="entry name" value="F-box"/>
    <property type="match status" value="1"/>
</dbReference>
<evidence type="ECO:0000313" key="3">
    <source>
        <dbReference type="Proteomes" id="UP001396334"/>
    </source>
</evidence>
<feature type="domain" description="F-box" evidence="1">
    <location>
        <begin position="8"/>
        <end position="62"/>
    </location>
</feature>
<keyword evidence="3" id="KW-1185">Reference proteome</keyword>
<dbReference type="PANTHER" id="PTHR31293:SF12">
    <property type="entry name" value="RNI-LIKE SUPERFAMILY PROTEIN"/>
    <property type="match status" value="1"/>
</dbReference>
<dbReference type="SUPFAM" id="SSF81383">
    <property type="entry name" value="F-box domain"/>
    <property type="match status" value="1"/>
</dbReference>
<dbReference type="InterPro" id="IPR055294">
    <property type="entry name" value="FBL60-like"/>
</dbReference>
<dbReference type="Gene3D" id="1.20.1280.50">
    <property type="match status" value="1"/>
</dbReference>
<evidence type="ECO:0000313" key="2">
    <source>
        <dbReference type="EMBL" id="KAK9024660.1"/>
    </source>
</evidence>
<name>A0ABR2SHD2_9ROSI</name>
<reference evidence="2 3" key="1">
    <citation type="journal article" date="2024" name="G3 (Bethesda)">
        <title>Genome assembly of Hibiscus sabdariffa L. provides insights into metabolisms of medicinal natural products.</title>
        <authorList>
            <person name="Kim T."/>
        </authorList>
    </citation>
    <scope>NUCLEOTIDE SEQUENCE [LARGE SCALE GENOMIC DNA]</scope>
    <source>
        <strain evidence="2">TK-2024</strain>
        <tissue evidence="2">Old leaves</tissue>
    </source>
</reference>
<gene>
    <name evidence="2" type="ORF">V6N11_004818</name>
</gene>
<evidence type="ECO:0000259" key="1">
    <source>
        <dbReference type="PROSITE" id="PS50181"/>
    </source>
</evidence>
<dbReference type="Proteomes" id="UP001396334">
    <property type="component" value="Unassembled WGS sequence"/>
</dbReference>
<sequence>MGKEAKHDDRISKLPDSILSHILLSLPIKDAVSTSILSTRWRHLYAYMLNLDVDFFLFWRSPPLTVKSFTNFMDKMLFVHTEGRIEHLRLNHITTISGINDSNVCGWVSAALRLAVPDPVTFPCLLLCFLPARRW</sequence>
<organism evidence="2 3">
    <name type="scientific">Hibiscus sabdariffa</name>
    <name type="common">roselle</name>
    <dbReference type="NCBI Taxonomy" id="183260"/>
    <lineage>
        <taxon>Eukaryota</taxon>
        <taxon>Viridiplantae</taxon>
        <taxon>Streptophyta</taxon>
        <taxon>Embryophyta</taxon>
        <taxon>Tracheophyta</taxon>
        <taxon>Spermatophyta</taxon>
        <taxon>Magnoliopsida</taxon>
        <taxon>eudicotyledons</taxon>
        <taxon>Gunneridae</taxon>
        <taxon>Pentapetalae</taxon>
        <taxon>rosids</taxon>
        <taxon>malvids</taxon>
        <taxon>Malvales</taxon>
        <taxon>Malvaceae</taxon>
        <taxon>Malvoideae</taxon>
        <taxon>Hibiscus</taxon>
    </lineage>
</organism>
<dbReference type="PROSITE" id="PS50181">
    <property type="entry name" value="FBOX"/>
    <property type="match status" value="1"/>
</dbReference>